<dbReference type="InterPro" id="IPR007812">
    <property type="entry name" value="T2SS_protein-GspL"/>
</dbReference>
<dbReference type="STRING" id="1675527.AIOL_004393"/>
<name>A0A0J9E9V1_9RHOB</name>
<protein>
    <submittedName>
        <fullName evidence="2">General secretion pathway protein L</fullName>
    </submittedName>
</protein>
<dbReference type="NCBIfam" id="TIGR01709">
    <property type="entry name" value="typeII_sec_gspL"/>
    <property type="match status" value="1"/>
</dbReference>
<dbReference type="InterPro" id="IPR024230">
    <property type="entry name" value="GspL_cyto_dom"/>
</dbReference>
<dbReference type="GO" id="GO:0015628">
    <property type="term" value="P:protein secretion by the type II secretion system"/>
    <property type="evidence" value="ECO:0007669"/>
    <property type="project" value="InterPro"/>
</dbReference>
<dbReference type="Proteomes" id="UP000037178">
    <property type="component" value="Unassembled WGS sequence"/>
</dbReference>
<reference evidence="2 3" key="1">
    <citation type="submission" date="2015-06" db="EMBL/GenBank/DDBJ databases">
        <title>Draft genome sequence of an Alphaproteobacteria species associated to the Mediterranean sponge Oscarella lobularis.</title>
        <authorList>
            <person name="Jourda C."/>
            <person name="Santini S."/>
            <person name="Claverie J.-M."/>
        </authorList>
    </citation>
    <scope>NUCLEOTIDE SEQUENCE [LARGE SCALE GENOMIC DNA]</scope>
    <source>
        <strain evidence="2">IGS</strain>
    </source>
</reference>
<dbReference type="GO" id="GO:0009276">
    <property type="term" value="C:Gram-negative-bacterium-type cell wall"/>
    <property type="evidence" value="ECO:0007669"/>
    <property type="project" value="InterPro"/>
</dbReference>
<comment type="caution">
    <text evidence="2">The sequence shown here is derived from an EMBL/GenBank/DDBJ whole genome shotgun (WGS) entry which is preliminary data.</text>
</comment>
<dbReference type="EMBL" id="LFTY01000002">
    <property type="protein sequence ID" value="KMW59411.1"/>
    <property type="molecule type" value="Genomic_DNA"/>
</dbReference>
<dbReference type="Gene3D" id="3.30.420.380">
    <property type="match status" value="1"/>
</dbReference>
<accession>A0A0J9E9V1</accession>
<sequence length="330" mass="34697">MIPGAAVLLLPLHLPLKTDRKRRAALPFALEPHLSAGPEETHVALGPEIGDQTWLCAAIDRLDAMSWLDAEGGGPLLPDILAVPVPTGGVDWGLWCSDRAIYIRLAEGGGLCVARDAFADLWRAQHRPALELAFGTPPPGVEIARVLTELPDVDASVLTLDLRQGLAPAAVSKQWRRRLRFAAAAGVLTILAHAALLEFDARALSHLSQDRGNQLRAALAARGSSLDLSLPTQTVARALLRTGATGPTPDPFLLILSQVFSAIPSGSVRLRDLRYDAATASLTLLLTGDDLAALQRAETSLKSQGIAVTSGSAAQTARGAEMQIVVSGAG</sequence>
<proteinExistence type="predicted"/>
<dbReference type="Gene3D" id="3.30.1360.100">
    <property type="entry name" value="General secretion pathway protein M, EpsM"/>
    <property type="match status" value="1"/>
</dbReference>
<evidence type="ECO:0000259" key="1">
    <source>
        <dbReference type="Pfam" id="PF05134"/>
    </source>
</evidence>
<dbReference type="PATRIC" id="fig|1675527.3.peg.4596"/>
<keyword evidence="3" id="KW-1185">Reference proteome</keyword>
<evidence type="ECO:0000313" key="3">
    <source>
        <dbReference type="Proteomes" id="UP000037178"/>
    </source>
</evidence>
<feature type="domain" description="GspL cytoplasmic actin-ATPase-like" evidence="1">
    <location>
        <begin position="2"/>
        <end position="138"/>
    </location>
</feature>
<dbReference type="Pfam" id="PF05134">
    <property type="entry name" value="T2SSL"/>
    <property type="match status" value="1"/>
</dbReference>
<evidence type="ECO:0000313" key="2">
    <source>
        <dbReference type="EMBL" id="KMW59411.1"/>
    </source>
</evidence>
<organism evidence="2 3">
    <name type="scientific">Candidatus Rhodobacter oscarellae</name>
    <dbReference type="NCBI Taxonomy" id="1675527"/>
    <lineage>
        <taxon>Bacteria</taxon>
        <taxon>Pseudomonadati</taxon>
        <taxon>Pseudomonadota</taxon>
        <taxon>Alphaproteobacteria</taxon>
        <taxon>Rhodobacterales</taxon>
        <taxon>Rhodobacter group</taxon>
        <taxon>Rhodobacter</taxon>
    </lineage>
</organism>
<dbReference type="GO" id="GO:0015627">
    <property type="term" value="C:type II protein secretion system complex"/>
    <property type="evidence" value="ECO:0007669"/>
    <property type="project" value="InterPro"/>
</dbReference>
<gene>
    <name evidence="2" type="ORF">AIOL_004393</name>
</gene>
<dbReference type="SUPFAM" id="SSF53067">
    <property type="entry name" value="Actin-like ATPase domain"/>
    <property type="match status" value="1"/>
</dbReference>
<dbReference type="InterPro" id="IPR043129">
    <property type="entry name" value="ATPase_NBD"/>
</dbReference>
<dbReference type="AlphaFoldDB" id="A0A0J9E9V1"/>